<organism evidence="4 5">
    <name type="scientific">Sphingobium yanoikuyae</name>
    <name type="common">Sphingomonas yanoikuyae</name>
    <dbReference type="NCBI Taxonomy" id="13690"/>
    <lineage>
        <taxon>Bacteria</taxon>
        <taxon>Pseudomonadati</taxon>
        <taxon>Pseudomonadota</taxon>
        <taxon>Alphaproteobacteria</taxon>
        <taxon>Sphingomonadales</taxon>
        <taxon>Sphingomonadaceae</taxon>
        <taxon>Sphingobium</taxon>
    </lineage>
</organism>
<evidence type="ECO:0000256" key="2">
    <source>
        <dbReference type="ARBA" id="ARBA00023172"/>
    </source>
</evidence>
<dbReference type="InterPro" id="IPR011010">
    <property type="entry name" value="DNA_brk_join_enz"/>
</dbReference>
<keyword evidence="1" id="KW-0238">DNA-binding</keyword>
<dbReference type="EMBL" id="JAOCKX010000002">
    <property type="protein sequence ID" value="MDH2129859.1"/>
    <property type="molecule type" value="Genomic_DNA"/>
</dbReference>
<dbReference type="GO" id="GO:0006310">
    <property type="term" value="P:DNA recombination"/>
    <property type="evidence" value="ECO:0007669"/>
    <property type="project" value="UniProtKB-KW"/>
</dbReference>
<reference evidence="4" key="1">
    <citation type="submission" date="2022-09" db="EMBL/GenBank/DDBJ databases">
        <title>Intensive care unit water sources are persistently colonized with multi-drug resistant bacteria and are the site of extensive horizontal gene transfer of antibiotic resistance genes.</title>
        <authorList>
            <person name="Diorio-Toth L."/>
        </authorList>
    </citation>
    <scope>NUCLEOTIDE SEQUENCE</scope>
    <source>
        <strain evidence="4">GD03659</strain>
    </source>
</reference>
<feature type="domain" description="Tyr recombinase" evidence="3">
    <location>
        <begin position="213"/>
        <end position="351"/>
    </location>
</feature>
<evidence type="ECO:0000313" key="5">
    <source>
        <dbReference type="Proteomes" id="UP001162318"/>
    </source>
</evidence>
<dbReference type="GO" id="GO:0015074">
    <property type="term" value="P:DNA integration"/>
    <property type="evidence" value="ECO:0007669"/>
    <property type="project" value="InterPro"/>
</dbReference>
<dbReference type="RefSeq" id="WP_279727106.1">
    <property type="nucleotide sequence ID" value="NZ_JAOCKX010000002.1"/>
</dbReference>
<dbReference type="AlphaFoldDB" id="A0AA42WU23"/>
<proteinExistence type="predicted"/>
<accession>A0AA42WU23</accession>
<evidence type="ECO:0000259" key="3">
    <source>
        <dbReference type="Pfam" id="PF00589"/>
    </source>
</evidence>
<evidence type="ECO:0000313" key="4">
    <source>
        <dbReference type="EMBL" id="MDH2129859.1"/>
    </source>
</evidence>
<dbReference type="SUPFAM" id="SSF56349">
    <property type="entry name" value="DNA breaking-rejoining enzymes"/>
    <property type="match status" value="1"/>
</dbReference>
<protein>
    <submittedName>
        <fullName evidence="4">Tyrosine-type recombinase/integrase</fullName>
    </submittedName>
</protein>
<dbReference type="InterPro" id="IPR002104">
    <property type="entry name" value="Integrase_catalytic"/>
</dbReference>
<dbReference type="GO" id="GO:0003677">
    <property type="term" value="F:DNA binding"/>
    <property type="evidence" value="ECO:0007669"/>
    <property type="project" value="UniProtKB-KW"/>
</dbReference>
<dbReference type="Gene3D" id="1.10.150.130">
    <property type="match status" value="1"/>
</dbReference>
<comment type="caution">
    <text evidence="4">The sequence shown here is derived from an EMBL/GenBank/DDBJ whole genome shotgun (WGS) entry which is preliminary data.</text>
</comment>
<dbReference type="Proteomes" id="UP001162318">
    <property type="component" value="Unassembled WGS sequence"/>
</dbReference>
<evidence type="ECO:0000256" key="1">
    <source>
        <dbReference type="ARBA" id="ARBA00023125"/>
    </source>
</evidence>
<dbReference type="InterPro" id="IPR013762">
    <property type="entry name" value="Integrase-like_cat_sf"/>
</dbReference>
<dbReference type="Gene3D" id="1.10.443.10">
    <property type="entry name" value="Intergrase catalytic core"/>
    <property type="match status" value="1"/>
</dbReference>
<dbReference type="Pfam" id="PF00589">
    <property type="entry name" value="Phage_integrase"/>
    <property type="match status" value="1"/>
</dbReference>
<sequence length="378" mass="42516">MGSVNIEGVCQKKGLTYRRFRFYDAEGKRKDRYVRLPDPSDPRFAQELARVNAEAAQSDAAAEARWVPIPGSFGALAREFRVALAAGWTRKKKKKGAKALSANTMENYLRYVAMFEAADFTFKLKSGEQKPVRDMSVAGMRPTHVYQLRDAMADKPGKANNWLNVLKLMFVFAAERDWRGDNPADDVSPLPIGEHEPWPRDVLADALEHASPMLRLAIVTGLCTGQRVSDVIRIRHNWLTGGIMELSQVKTDVDVAVPIHPWWREEMAKVEKKAVTLLYDRAGRPFSAEDRIQERIRRLMHQLGHTDDEGQLLYTFHGLRKNACCYLLETGLSDTDVGAILGMTPETVRHYGKRARAYMIAVGASAKMTGVTPLKMGR</sequence>
<dbReference type="InterPro" id="IPR010998">
    <property type="entry name" value="Integrase_recombinase_N"/>
</dbReference>
<name>A0AA42WU23_SPHYA</name>
<keyword evidence="2" id="KW-0233">DNA recombination</keyword>
<gene>
    <name evidence="4" type="ORF">N5J77_01890</name>
</gene>